<organism evidence="1 2">
    <name type="scientific">Maritimibacter harenae</name>
    <dbReference type="NCBI Taxonomy" id="2606218"/>
    <lineage>
        <taxon>Bacteria</taxon>
        <taxon>Pseudomonadati</taxon>
        <taxon>Pseudomonadota</taxon>
        <taxon>Alphaproteobacteria</taxon>
        <taxon>Rhodobacterales</taxon>
        <taxon>Roseobacteraceae</taxon>
        <taxon>Maritimibacter</taxon>
    </lineage>
</organism>
<comment type="caution">
    <text evidence="1">The sequence shown here is derived from an EMBL/GenBank/DDBJ whole genome shotgun (WGS) entry which is preliminary data.</text>
</comment>
<proteinExistence type="predicted"/>
<evidence type="ECO:0000313" key="1">
    <source>
        <dbReference type="EMBL" id="MZR14960.1"/>
    </source>
</evidence>
<gene>
    <name evidence="1" type="ORF">GQE99_18220</name>
</gene>
<reference evidence="1 2" key="1">
    <citation type="submission" date="2019-12" db="EMBL/GenBank/DDBJ databases">
        <title>Maritimibacter sp. nov. sp. isolated from sea sand.</title>
        <authorList>
            <person name="Kim J."/>
            <person name="Jeong S.E."/>
            <person name="Jung H.S."/>
            <person name="Jeon C.O."/>
        </authorList>
    </citation>
    <scope>NUCLEOTIDE SEQUENCE [LARGE SCALE GENOMIC DNA]</scope>
    <source>
        <strain evidence="1 2">DP07</strain>
    </source>
</reference>
<dbReference type="Proteomes" id="UP000467322">
    <property type="component" value="Unassembled WGS sequence"/>
</dbReference>
<name>A0A845M3M9_9RHOB</name>
<accession>A0A845M3M9</accession>
<protein>
    <submittedName>
        <fullName evidence="1">Uncharacterized protein</fullName>
    </submittedName>
</protein>
<dbReference type="AlphaFoldDB" id="A0A845M3M9"/>
<keyword evidence="2" id="KW-1185">Reference proteome</keyword>
<evidence type="ECO:0000313" key="2">
    <source>
        <dbReference type="Proteomes" id="UP000467322"/>
    </source>
</evidence>
<dbReference type="RefSeq" id="WP_161353186.1">
    <property type="nucleotide sequence ID" value="NZ_WTUX01000019.1"/>
</dbReference>
<dbReference type="EMBL" id="WTUX01000019">
    <property type="protein sequence ID" value="MZR14960.1"/>
    <property type="molecule type" value="Genomic_DNA"/>
</dbReference>
<sequence>MTDAGHMLRLGLAVLLVGTATAEAQSGRDSRSSLEPPFAIWDAEIGEPVSIIPEINVNELACGTNGGPYSLPLEEAEDFATCPPEDSGLHEVHFSYDDELDYIARAMNSEYDVLRDGTTVFSHPVMVSVLVDDEGIIQGQRILTDPRVPQRERRRAVTLMRNFEARYADWNLECEDLPLDEGEMKVGNVFTKRVCTGTSPDGEINLRLDARYLRKEGQIAVNPETRELNSTYFESFTRLEMLAAPYKPTPPPVRGAR</sequence>